<evidence type="ECO:0000259" key="9">
    <source>
        <dbReference type="PROSITE" id="PS50887"/>
    </source>
</evidence>
<protein>
    <submittedName>
        <fullName evidence="10">PAS domain S-box protein</fullName>
    </submittedName>
</protein>
<dbReference type="SUPFAM" id="SSF52738">
    <property type="entry name" value="Methylesterase CheB, C-terminal domain"/>
    <property type="match status" value="1"/>
</dbReference>
<dbReference type="PROSITE" id="PS50883">
    <property type="entry name" value="EAL"/>
    <property type="match status" value="1"/>
</dbReference>
<dbReference type="InterPro" id="IPR001633">
    <property type="entry name" value="EAL_dom"/>
</dbReference>
<dbReference type="InterPro" id="IPR035919">
    <property type="entry name" value="EAL_sf"/>
</dbReference>
<dbReference type="PROSITE" id="PS50123">
    <property type="entry name" value="CHER"/>
    <property type="match status" value="1"/>
</dbReference>
<keyword evidence="3" id="KW-0175">Coiled coil</keyword>
<dbReference type="InterPro" id="IPR035965">
    <property type="entry name" value="PAS-like_dom_sf"/>
</dbReference>
<evidence type="ECO:0000256" key="2">
    <source>
        <dbReference type="PROSITE-ProRule" id="PRU00050"/>
    </source>
</evidence>
<feature type="domain" description="PAS" evidence="4">
    <location>
        <begin position="948"/>
        <end position="989"/>
    </location>
</feature>
<evidence type="ECO:0000256" key="3">
    <source>
        <dbReference type="SAM" id="Coils"/>
    </source>
</evidence>
<feature type="active site" evidence="2">
    <location>
        <position position="135"/>
    </location>
</feature>
<feature type="domain" description="GGDEF" evidence="9">
    <location>
        <begin position="1105"/>
        <end position="1237"/>
    </location>
</feature>
<dbReference type="InterPro" id="IPR000160">
    <property type="entry name" value="GGDEF_dom"/>
</dbReference>
<dbReference type="Gene3D" id="3.30.450.20">
    <property type="entry name" value="PAS domain"/>
    <property type="match status" value="3"/>
</dbReference>
<evidence type="ECO:0000256" key="1">
    <source>
        <dbReference type="ARBA" id="ARBA00001946"/>
    </source>
</evidence>
<dbReference type="InterPro" id="IPR029063">
    <property type="entry name" value="SAM-dependent_MTases_sf"/>
</dbReference>
<dbReference type="CDD" id="cd01948">
    <property type="entry name" value="EAL"/>
    <property type="match status" value="1"/>
</dbReference>
<comment type="caution">
    <text evidence="10">The sequence shown here is derived from an EMBL/GenBank/DDBJ whole genome shotgun (WGS) entry which is preliminary data.</text>
</comment>
<dbReference type="Pfam" id="PF13426">
    <property type="entry name" value="PAS_9"/>
    <property type="match status" value="1"/>
</dbReference>
<dbReference type="GO" id="GO:0006935">
    <property type="term" value="P:chemotaxis"/>
    <property type="evidence" value="ECO:0007669"/>
    <property type="project" value="UniProtKB-UniRule"/>
</dbReference>
<dbReference type="CDD" id="cd16434">
    <property type="entry name" value="CheB-CheR_fusion"/>
    <property type="match status" value="1"/>
</dbReference>
<dbReference type="SMART" id="SM00267">
    <property type="entry name" value="GGDEF"/>
    <property type="match status" value="1"/>
</dbReference>
<dbReference type="Pfam" id="PF00990">
    <property type="entry name" value="GGDEF"/>
    <property type="match status" value="1"/>
</dbReference>
<dbReference type="CDD" id="cd00130">
    <property type="entry name" value="PAS"/>
    <property type="match status" value="1"/>
</dbReference>
<dbReference type="Gene3D" id="3.40.50.180">
    <property type="entry name" value="Methylesterase CheB, C-terminal domain"/>
    <property type="match status" value="1"/>
</dbReference>
<dbReference type="OrthoDB" id="9816309at2"/>
<dbReference type="Pfam" id="PF01739">
    <property type="entry name" value="CheR"/>
    <property type="match status" value="1"/>
</dbReference>
<comment type="cofactor">
    <cofactor evidence="1">
        <name>Mg(2+)</name>
        <dbReference type="ChEBI" id="CHEBI:18420"/>
    </cofactor>
</comment>
<dbReference type="Pfam" id="PF08448">
    <property type="entry name" value="PAS_4"/>
    <property type="match status" value="1"/>
</dbReference>
<dbReference type="PROSITE" id="PS50112">
    <property type="entry name" value="PAS"/>
    <property type="match status" value="1"/>
</dbReference>
<dbReference type="Gene3D" id="3.30.70.270">
    <property type="match status" value="1"/>
</dbReference>
<evidence type="ECO:0000313" key="11">
    <source>
        <dbReference type="Proteomes" id="UP000286985"/>
    </source>
</evidence>
<dbReference type="SUPFAM" id="SSF47757">
    <property type="entry name" value="Chemotaxis receptor methyltransferase CheR, N-terminal domain"/>
    <property type="match status" value="1"/>
</dbReference>
<reference evidence="11" key="1">
    <citation type="journal article" date="2018" name="Front. Microbiol.">
        <title>Genome-Based Analysis Reveals the Taxonomy and Diversity of the Family Idiomarinaceae.</title>
        <authorList>
            <person name="Liu Y."/>
            <person name="Lai Q."/>
            <person name="Shao Z."/>
        </authorList>
    </citation>
    <scope>NUCLEOTIDE SEQUENCE [LARGE SCALE GENOMIC DNA]</scope>
    <source>
        <strain evidence="11">908033</strain>
    </source>
</reference>
<dbReference type="SMART" id="SM00138">
    <property type="entry name" value="MeTrc"/>
    <property type="match status" value="1"/>
</dbReference>
<dbReference type="GO" id="GO:0005737">
    <property type="term" value="C:cytoplasm"/>
    <property type="evidence" value="ECO:0007669"/>
    <property type="project" value="InterPro"/>
</dbReference>
<dbReference type="SUPFAM" id="SSF141868">
    <property type="entry name" value="EAL domain-like"/>
    <property type="match status" value="1"/>
</dbReference>
<dbReference type="Pfam" id="PF00563">
    <property type="entry name" value="EAL"/>
    <property type="match status" value="1"/>
</dbReference>
<dbReference type="CDD" id="cd01949">
    <property type="entry name" value="GGDEF"/>
    <property type="match status" value="1"/>
</dbReference>
<dbReference type="Pfam" id="PF01339">
    <property type="entry name" value="CheB_methylest"/>
    <property type="match status" value="1"/>
</dbReference>
<proteinExistence type="predicted"/>
<dbReference type="GO" id="GO:0000156">
    <property type="term" value="F:phosphorelay response regulator activity"/>
    <property type="evidence" value="ECO:0007669"/>
    <property type="project" value="InterPro"/>
</dbReference>
<evidence type="ECO:0000259" key="5">
    <source>
        <dbReference type="PROSITE" id="PS50113"/>
    </source>
</evidence>
<feature type="domain" description="PAC" evidence="5">
    <location>
        <begin position="773"/>
        <end position="825"/>
    </location>
</feature>
<feature type="coiled-coil region" evidence="3">
    <location>
        <begin position="629"/>
        <end position="708"/>
    </location>
</feature>
<dbReference type="Gene3D" id="3.20.20.450">
    <property type="entry name" value="EAL domain"/>
    <property type="match status" value="1"/>
</dbReference>
<dbReference type="SUPFAM" id="SSF55785">
    <property type="entry name" value="PYP-like sensor domain (PAS domain)"/>
    <property type="match status" value="3"/>
</dbReference>
<keyword evidence="2" id="KW-0378">Hydrolase</keyword>
<dbReference type="PANTHER" id="PTHR44757:SF2">
    <property type="entry name" value="BIOFILM ARCHITECTURE MAINTENANCE PROTEIN MBAA"/>
    <property type="match status" value="1"/>
</dbReference>
<dbReference type="Pfam" id="PF03705">
    <property type="entry name" value="CheR_N"/>
    <property type="match status" value="1"/>
</dbReference>
<dbReference type="SMART" id="SM00052">
    <property type="entry name" value="EAL"/>
    <property type="match status" value="1"/>
</dbReference>
<dbReference type="SUPFAM" id="SSF55073">
    <property type="entry name" value="Nucleotide cyclase"/>
    <property type="match status" value="1"/>
</dbReference>
<dbReference type="PROSITE" id="PS50113">
    <property type="entry name" value="PAC"/>
    <property type="match status" value="2"/>
</dbReference>
<dbReference type="GO" id="GO:0008984">
    <property type="term" value="F:protein-glutamate methylesterase activity"/>
    <property type="evidence" value="ECO:0007669"/>
    <property type="project" value="InterPro"/>
</dbReference>
<dbReference type="InterPro" id="IPR000673">
    <property type="entry name" value="Sig_transdc_resp-reg_Me-estase"/>
</dbReference>
<organism evidence="10 11">
    <name type="scientific">Pseudidiomarina donghaiensis</name>
    <dbReference type="NCBI Taxonomy" id="519452"/>
    <lineage>
        <taxon>Bacteria</taxon>
        <taxon>Pseudomonadati</taxon>
        <taxon>Pseudomonadota</taxon>
        <taxon>Gammaproteobacteria</taxon>
        <taxon>Alteromonadales</taxon>
        <taxon>Idiomarinaceae</taxon>
        <taxon>Pseudidiomarina</taxon>
    </lineage>
</organism>
<dbReference type="CDD" id="cd02440">
    <property type="entry name" value="AdoMet_MTases"/>
    <property type="match status" value="1"/>
</dbReference>
<dbReference type="PROSITE" id="PS50887">
    <property type="entry name" value="GGDEF"/>
    <property type="match status" value="1"/>
</dbReference>
<dbReference type="InterPro" id="IPR000014">
    <property type="entry name" value="PAS"/>
</dbReference>
<dbReference type="NCBIfam" id="TIGR00229">
    <property type="entry name" value="sensory_box"/>
    <property type="match status" value="2"/>
</dbReference>
<dbReference type="InterPro" id="IPR000780">
    <property type="entry name" value="CheR_MeTrfase"/>
</dbReference>
<dbReference type="Pfam" id="PF13596">
    <property type="entry name" value="PAS_10"/>
    <property type="match status" value="1"/>
</dbReference>
<keyword evidence="2" id="KW-0145">Chemotaxis</keyword>
<dbReference type="InterPro" id="IPR029787">
    <property type="entry name" value="Nucleotide_cyclase"/>
</dbReference>
<name>A0A432XIF8_9GAMM</name>
<dbReference type="FunFam" id="3.30.70.270:FF:000001">
    <property type="entry name" value="Diguanylate cyclase domain protein"/>
    <property type="match status" value="1"/>
</dbReference>
<feature type="domain" description="CheB-type methylesterase" evidence="6">
    <location>
        <begin position="10"/>
        <end position="193"/>
    </location>
</feature>
<accession>A0A432XIF8</accession>
<dbReference type="InterPro" id="IPR022642">
    <property type="entry name" value="CheR_C"/>
</dbReference>
<feature type="domain" description="EAL" evidence="8">
    <location>
        <begin position="1246"/>
        <end position="1501"/>
    </location>
</feature>
<dbReference type="Proteomes" id="UP000286985">
    <property type="component" value="Unassembled WGS sequence"/>
</dbReference>
<dbReference type="SUPFAM" id="SSF53335">
    <property type="entry name" value="S-adenosyl-L-methionine-dependent methyltransferases"/>
    <property type="match status" value="1"/>
</dbReference>
<dbReference type="PANTHER" id="PTHR44757">
    <property type="entry name" value="DIGUANYLATE CYCLASE DGCP"/>
    <property type="match status" value="1"/>
</dbReference>
<dbReference type="InterPro" id="IPR035909">
    <property type="entry name" value="CheB_C"/>
</dbReference>
<dbReference type="InterPro" id="IPR022641">
    <property type="entry name" value="CheR_N"/>
</dbReference>
<feature type="domain" description="CheR-type methyltransferase" evidence="7">
    <location>
        <begin position="193"/>
        <end position="466"/>
    </location>
</feature>
<dbReference type="InterPro" id="IPR043128">
    <property type="entry name" value="Rev_trsase/Diguanyl_cyclase"/>
</dbReference>
<dbReference type="GO" id="GO:0008757">
    <property type="term" value="F:S-adenosylmethionine-dependent methyltransferase activity"/>
    <property type="evidence" value="ECO:0007669"/>
    <property type="project" value="InterPro"/>
</dbReference>
<dbReference type="RefSeq" id="WP_092841032.1">
    <property type="nucleotide sequence ID" value="NZ_FPCF01000005.1"/>
</dbReference>
<dbReference type="SMART" id="SM00091">
    <property type="entry name" value="PAS"/>
    <property type="match status" value="3"/>
</dbReference>
<dbReference type="EMBL" id="PIPU01000002">
    <property type="protein sequence ID" value="RUO48491.1"/>
    <property type="molecule type" value="Genomic_DNA"/>
</dbReference>
<keyword evidence="11" id="KW-1185">Reference proteome</keyword>
<dbReference type="PROSITE" id="PS50122">
    <property type="entry name" value="CHEB"/>
    <property type="match status" value="1"/>
</dbReference>
<evidence type="ECO:0000259" key="8">
    <source>
        <dbReference type="PROSITE" id="PS50883"/>
    </source>
</evidence>
<dbReference type="Gene3D" id="3.40.50.150">
    <property type="entry name" value="Vaccinia Virus protein VP39"/>
    <property type="match status" value="1"/>
</dbReference>
<dbReference type="InterPro" id="IPR052155">
    <property type="entry name" value="Biofilm_reg_signaling"/>
</dbReference>
<dbReference type="InterPro" id="IPR000700">
    <property type="entry name" value="PAS-assoc_C"/>
</dbReference>
<dbReference type="STRING" id="519452.SAMN04488139_1983"/>
<evidence type="ECO:0000259" key="4">
    <source>
        <dbReference type="PROSITE" id="PS50112"/>
    </source>
</evidence>
<feature type="active site" evidence="2">
    <location>
        <position position="16"/>
    </location>
</feature>
<feature type="active site" evidence="2">
    <location>
        <position position="43"/>
    </location>
</feature>
<sequence>MSAQANHTLVVGIGASAGGLEAVSELIRHLDTRIPACFVVLQHLSPNHKSMMPEILSRETDLPVIGLQRATKPRQGTIYVVPANSNAIFKDGRIELTPAVPEVSPKPSINKFFTTLAKEMHDLAIGVVLSGTGSDGTAGLRAIQAEGGVAIVQKPDTAKYPGMPQSAIDAGCADMVLSPKDIAKHMPSIVTMHTDSNESIAENQMKQIVAMLSDSMSMDFSGYKSGTMQRRIRRRVVSSGAGRVGDYIKLLSERPDEISALASEILISVTAFFRDKDAFESFNQALLQHLQEHPEKNDLRVWVAGCATGEEAYSVAMLIAEATAGHDSPLQVQVFATDLDEEALQLARRGVYSIGALAEVPNYMIDKYFKQTSQHLEVSKKIRDMVVFARHNLVTDPPFMRVDFVTCRNVLIYFEPKLQRKVLQRFHFALAPHGMLFLGRSESITQAEELFYVVNRRDRLYGKSEQAAASVINAKVSRKAPEQTVEDIPTKDNFALLHQLLLDIRSAMVVCRRDGSVIRSMGDVARFFNEKKIGASEPSDIGAGVTNAIIKPFKDELISLMNQLDWNGSRVFGTVQVIKGEYWQLLLMPVREKSDLHLAVVILPAFLPSAKAQAEALLSSDNDHDSVLRDELNATREQLQTMLEEMATSNEEMQSLNEETQASNEELQATNEELEAANEELQATNEELISLNQELNVKTAELVALNDEYEHVYDALEFPLLVLDAQGKLLRFNAQAQRLLNLRGHSIGRDFATLKLPNYLRNDSTALFEKVFTEADTQSVMVRDGENVIQVTVTPGLNNAGDVYAVLVTLIDVSDITRAQEQLRQSQQQLSQIMSNTTIILAMKDLSGTYSYVNPRFIEAFQRDEEAVLAQTDFDVFAHDFASSVWEHDLRAVRTRQPQICEHSYSDSEGNTRIYRMVHQALTDDKGKAYALINEAEDITQRKKAEQQLQIAARVYEQAGEAIVVMDENALIQTVNSAFEKLTGRDEEQAKDTCFWSLLRLGRESEGPNNLRNTLDAEGFWQGEVTIGRGNNDTLSVWLTVNRIQAADSEKSAFVAVFADISNLKESQRKAEYLATHDSLTGLPNRTLFHDRLEHAIEIGKRNQSEVGLLFIDLDNFKTLNDTLGHDAGDDLLIQAAERLKTVARETDTVARLGGDEFTVVIADSTMAAAERIARQTLDVMSQPFIIGRRKHFMSASIGIAFFPTDGLDTTTLVKAADTAMYRAKENGRNRYEVYKEELQSQLMRHASMENALREALQKEQLYLEFQPKFSVKNPDEIIGAEALLRWKDPKLGQVSPADFIAVAEQSNLIVDVDFYVATALIRQLARWQKDGVDYPVMALNVSPKSFQHESYVDLILRLLDQYQVKSLMIQLELTERTLVSQRNSELGNIERLRNAGIQLSIDDFGTGYSSMSYLKRLPLAELKIDKSFVDGLGLENNDEAISRAILAMAKALDIRTVAEGVETKQQLQWLQQEGCDYAQGYYLARPLSTEDFIIRLQQGRKNEH</sequence>
<evidence type="ECO:0000259" key="6">
    <source>
        <dbReference type="PROSITE" id="PS50122"/>
    </source>
</evidence>
<feature type="domain" description="PAC" evidence="5">
    <location>
        <begin position="899"/>
        <end position="951"/>
    </location>
</feature>
<dbReference type="NCBIfam" id="TIGR00254">
    <property type="entry name" value="GGDEF"/>
    <property type="match status" value="1"/>
</dbReference>
<evidence type="ECO:0000259" key="7">
    <source>
        <dbReference type="PROSITE" id="PS50123"/>
    </source>
</evidence>
<gene>
    <name evidence="10" type="ORF">CWE24_06845</name>
</gene>
<evidence type="ECO:0000313" key="10">
    <source>
        <dbReference type="EMBL" id="RUO48491.1"/>
    </source>
</evidence>
<dbReference type="InterPro" id="IPR013656">
    <property type="entry name" value="PAS_4"/>
</dbReference>
<dbReference type="PRINTS" id="PR00996">
    <property type="entry name" value="CHERMTFRASE"/>
</dbReference>